<sequence>MQWDGVFKFFQNLCPNVPSGVLRTRLTGAGFERMLQLVLEILAKGVQFKVDDNFTTISLFGYSFEFDALFSINWSELRTLLLFLQSSMASISSTAGPKRWTQLHADDVVKLLQIVSQLRDVSCTLLADYITLGRGHRFTLGTVRALFTAPTKLNKLKLLRQLASLDKATTEALNALRESGRISGGDPELLKWLANHNVSNYLTALTALLSVHTHSSTADRPCSTPIAFEHDRIVVSPLLAFSAADFLKVPKAWRDILLYDDRFLRLAADADRDLLLPRATTVWLRTCCSDTNAIRYRETMGLLRELFEHHASTSTPTMLAFALDYALGFENMVTVSQVYYSILSAWKQLTAVTPAAAAPLNIRTMQARFLQLMADADSFGMSRYHRSPTRDELDLHADDSIVRLAREEIQNLADVPADQDCTIPFGPIERAACWLGMIPALRNPAGRRRILRRVATLVKSGSGRVLQSTDENHQYRQTIDIRRLMFVNHGDKVIVEVKIPGDGYVYVSLHLCGQTICATGAT</sequence>
<dbReference type="EnsemblMetazoa" id="AMAM015918-RA">
    <property type="protein sequence ID" value="AMAM015918-PA"/>
    <property type="gene ID" value="AMAM015918"/>
</dbReference>
<evidence type="ECO:0000313" key="2">
    <source>
        <dbReference type="Proteomes" id="UP000075901"/>
    </source>
</evidence>
<reference evidence="2" key="1">
    <citation type="submission" date="2013-09" db="EMBL/GenBank/DDBJ databases">
        <title>The Genome Sequence of Anopheles maculatus species B.</title>
        <authorList>
            <consortium name="The Broad Institute Genomics Platform"/>
            <person name="Neafsey D.E."/>
            <person name="Besansky N."/>
            <person name="Howell P."/>
            <person name="Walton C."/>
            <person name="Young S.K."/>
            <person name="Zeng Q."/>
            <person name="Gargeya S."/>
            <person name="Fitzgerald M."/>
            <person name="Haas B."/>
            <person name="Abouelleil A."/>
            <person name="Allen A.W."/>
            <person name="Alvarado L."/>
            <person name="Arachchi H.M."/>
            <person name="Berlin A.M."/>
            <person name="Chapman S.B."/>
            <person name="Gainer-Dewar J."/>
            <person name="Goldberg J."/>
            <person name="Griggs A."/>
            <person name="Gujja S."/>
            <person name="Hansen M."/>
            <person name="Howarth C."/>
            <person name="Imamovic A."/>
            <person name="Ireland A."/>
            <person name="Larimer J."/>
            <person name="McCowan C."/>
            <person name="Murphy C."/>
            <person name="Pearson M."/>
            <person name="Poon T.W."/>
            <person name="Priest M."/>
            <person name="Roberts A."/>
            <person name="Saif S."/>
            <person name="Shea T."/>
            <person name="Sisk P."/>
            <person name="Sykes S."/>
            <person name="Wortman J."/>
            <person name="Nusbaum C."/>
            <person name="Birren B."/>
        </authorList>
    </citation>
    <scope>NUCLEOTIDE SEQUENCE [LARGE SCALE GENOMIC DNA]</scope>
    <source>
        <strain evidence="2">maculatus3</strain>
    </source>
</reference>
<proteinExistence type="predicted"/>
<dbReference type="VEuPathDB" id="VectorBase:AMAM015918"/>
<organism evidence="1 2">
    <name type="scientific">Anopheles maculatus</name>
    <dbReference type="NCBI Taxonomy" id="74869"/>
    <lineage>
        <taxon>Eukaryota</taxon>
        <taxon>Metazoa</taxon>
        <taxon>Ecdysozoa</taxon>
        <taxon>Arthropoda</taxon>
        <taxon>Hexapoda</taxon>
        <taxon>Insecta</taxon>
        <taxon>Pterygota</taxon>
        <taxon>Neoptera</taxon>
        <taxon>Endopterygota</taxon>
        <taxon>Diptera</taxon>
        <taxon>Nematocera</taxon>
        <taxon>Culicoidea</taxon>
        <taxon>Culicidae</taxon>
        <taxon>Anophelinae</taxon>
        <taxon>Anopheles</taxon>
        <taxon>Anopheles maculatus group</taxon>
    </lineage>
</organism>
<accession>A0A182SYD1</accession>
<name>A0A182SYD1_9DIPT</name>
<dbReference type="Proteomes" id="UP000075901">
    <property type="component" value="Unassembled WGS sequence"/>
</dbReference>
<reference evidence="1" key="2">
    <citation type="submission" date="2020-05" db="UniProtKB">
        <authorList>
            <consortium name="EnsemblMetazoa"/>
        </authorList>
    </citation>
    <scope>IDENTIFICATION</scope>
    <source>
        <strain evidence="1">maculatus3</strain>
    </source>
</reference>
<dbReference type="AlphaFoldDB" id="A0A182SYD1"/>
<protein>
    <submittedName>
        <fullName evidence="1">Uncharacterized protein</fullName>
    </submittedName>
</protein>
<keyword evidence="2" id="KW-1185">Reference proteome</keyword>
<evidence type="ECO:0000313" key="1">
    <source>
        <dbReference type="EnsemblMetazoa" id="AMAM015918-PA"/>
    </source>
</evidence>